<feature type="domain" description="Dynein regulatory complex subunit 7 C-terminal" evidence="3">
    <location>
        <begin position="57"/>
        <end position="155"/>
    </location>
</feature>
<evidence type="ECO:0000256" key="1">
    <source>
        <dbReference type="SAM" id="Coils"/>
    </source>
</evidence>
<keyword evidence="5" id="KW-1185">Reference proteome</keyword>
<dbReference type="Pfam" id="PF24671">
    <property type="entry name" value="DRC7_C"/>
    <property type="match status" value="1"/>
</dbReference>
<sequence>MYEEGECVKLIKDPLFISKEESVHDTLKEKPDGEDKRETTETYDSLSAYLPQTKVSSREQMNQVKEECLRALKDRMTERLNVIMRRLNKETEELEKKKIAFARAQANAPEKVEIESEFEEYRRKAEFRIRITKQRLLEHEQDAVLQMNELNERIEKLFWLQN</sequence>
<keyword evidence="1" id="KW-0175">Coiled coil</keyword>
<evidence type="ECO:0000256" key="2">
    <source>
        <dbReference type="SAM" id="MobiDB-lite"/>
    </source>
</evidence>
<dbReference type="GO" id="GO:0031514">
    <property type="term" value="C:motile cilium"/>
    <property type="evidence" value="ECO:0007669"/>
    <property type="project" value="TreeGrafter"/>
</dbReference>
<evidence type="ECO:0000313" key="5">
    <source>
        <dbReference type="Proteomes" id="UP000023152"/>
    </source>
</evidence>
<accession>X6NIN2</accession>
<evidence type="ECO:0000313" key="4">
    <source>
        <dbReference type="EMBL" id="ETO25836.1"/>
    </source>
</evidence>
<protein>
    <recommendedName>
        <fullName evidence="3">Dynein regulatory complex subunit 7 C-terminal domain-containing protein</fullName>
    </recommendedName>
</protein>
<organism evidence="4 5">
    <name type="scientific">Reticulomyxa filosa</name>
    <dbReference type="NCBI Taxonomy" id="46433"/>
    <lineage>
        <taxon>Eukaryota</taxon>
        <taxon>Sar</taxon>
        <taxon>Rhizaria</taxon>
        <taxon>Retaria</taxon>
        <taxon>Foraminifera</taxon>
        <taxon>Monothalamids</taxon>
        <taxon>Reticulomyxidae</taxon>
        <taxon>Reticulomyxa</taxon>
    </lineage>
</organism>
<feature type="region of interest" description="Disordered" evidence="2">
    <location>
        <begin position="22"/>
        <end position="42"/>
    </location>
</feature>
<dbReference type="GO" id="GO:0048870">
    <property type="term" value="P:cell motility"/>
    <property type="evidence" value="ECO:0007669"/>
    <property type="project" value="TreeGrafter"/>
</dbReference>
<dbReference type="PANTHER" id="PTHR35249">
    <property type="entry name" value="DYNEIN REGULATORY COMPLEX SUBUNIT 7"/>
    <property type="match status" value="1"/>
</dbReference>
<dbReference type="InterPro" id="IPR033551">
    <property type="entry name" value="DRC7/lobo"/>
</dbReference>
<dbReference type="EMBL" id="ASPP01008256">
    <property type="protein sequence ID" value="ETO25836.1"/>
    <property type="molecule type" value="Genomic_DNA"/>
</dbReference>
<name>X6NIN2_RETFI</name>
<dbReference type="AlphaFoldDB" id="X6NIN2"/>
<reference evidence="4 5" key="1">
    <citation type="journal article" date="2013" name="Curr. Biol.">
        <title>The Genome of the Foraminiferan Reticulomyxa filosa.</title>
        <authorList>
            <person name="Glockner G."/>
            <person name="Hulsmann N."/>
            <person name="Schleicher M."/>
            <person name="Noegel A.A."/>
            <person name="Eichinger L."/>
            <person name="Gallinger C."/>
            <person name="Pawlowski J."/>
            <person name="Sierra R."/>
            <person name="Euteneuer U."/>
            <person name="Pillet L."/>
            <person name="Moustafa A."/>
            <person name="Platzer M."/>
            <person name="Groth M."/>
            <person name="Szafranski K."/>
            <person name="Schliwa M."/>
        </authorList>
    </citation>
    <scope>NUCLEOTIDE SEQUENCE [LARGE SCALE GENOMIC DNA]</scope>
</reference>
<proteinExistence type="predicted"/>
<dbReference type="OrthoDB" id="10262874at2759"/>
<evidence type="ECO:0000259" key="3">
    <source>
        <dbReference type="Pfam" id="PF24671"/>
    </source>
</evidence>
<comment type="caution">
    <text evidence="4">The sequence shown here is derived from an EMBL/GenBank/DDBJ whole genome shotgun (WGS) entry which is preliminary data.</text>
</comment>
<dbReference type="PANTHER" id="PTHR35249:SF2">
    <property type="entry name" value="DYNEIN REGULATORY COMPLEX SUBUNIT 7"/>
    <property type="match status" value="1"/>
</dbReference>
<dbReference type="Proteomes" id="UP000023152">
    <property type="component" value="Unassembled WGS sequence"/>
</dbReference>
<feature type="coiled-coil region" evidence="1">
    <location>
        <begin position="73"/>
        <end position="107"/>
    </location>
</feature>
<feature type="compositionally biased region" description="Basic and acidic residues" evidence="2">
    <location>
        <begin position="22"/>
        <end position="40"/>
    </location>
</feature>
<dbReference type="InterPro" id="IPR056292">
    <property type="entry name" value="DRC7_C"/>
</dbReference>
<gene>
    <name evidence="4" type="ORF">RFI_11305</name>
</gene>